<dbReference type="Pfam" id="PF01628">
    <property type="entry name" value="HrcA"/>
    <property type="match status" value="1"/>
</dbReference>
<dbReference type="SUPFAM" id="SSF55781">
    <property type="entry name" value="GAF domain-like"/>
    <property type="match status" value="1"/>
</dbReference>
<evidence type="ECO:0000256" key="4">
    <source>
        <dbReference type="ARBA" id="ARBA00023163"/>
    </source>
</evidence>
<dbReference type="InterPro" id="IPR036388">
    <property type="entry name" value="WH-like_DNA-bd_sf"/>
</dbReference>
<dbReference type="Gene3D" id="3.30.390.60">
    <property type="entry name" value="Heat-inducible transcription repressor hrca homolog, domain 3"/>
    <property type="match status" value="1"/>
</dbReference>
<reference evidence="7" key="1">
    <citation type="submission" date="2024-07" db="EMBL/GenBank/DDBJ databases">
        <title>Halotolerant mesophilic bacterium Ornithinibacillus sp. 4-3, sp. nov., isolated from soil.</title>
        <authorList>
            <person name="Sidarenka A.V."/>
            <person name="Guliayeva D.E."/>
            <person name="Leanovich S.I."/>
            <person name="Hileuskaya K.S."/>
            <person name="Akhremchuk A.E."/>
            <person name="Sikolenko M.A."/>
            <person name="Valentovich L.N."/>
        </authorList>
    </citation>
    <scope>NUCLEOTIDE SEQUENCE</scope>
    <source>
        <strain evidence="7">4-3</strain>
    </source>
</reference>
<keyword evidence="1 5" id="KW-0678">Repressor</keyword>
<accession>A0AB39HLW9</accession>
<feature type="domain" description="Heat-inducible transcription repressor HrcA C-terminal" evidence="6">
    <location>
        <begin position="103"/>
        <end position="323"/>
    </location>
</feature>
<keyword evidence="2 5" id="KW-0805">Transcription regulation</keyword>
<dbReference type="PANTHER" id="PTHR34824">
    <property type="entry name" value="HEAT-INDUCIBLE TRANSCRIPTION REPRESSOR HRCA"/>
    <property type="match status" value="1"/>
</dbReference>
<dbReference type="InterPro" id="IPR002571">
    <property type="entry name" value="HrcA"/>
</dbReference>
<dbReference type="InterPro" id="IPR029016">
    <property type="entry name" value="GAF-like_dom_sf"/>
</dbReference>
<sequence length="346" mass="39465">MLTLRQLLIFQAIVDDFIETANPVGSNAISKKENINVSSATIRNVMAELEDLGFLEKTHTSSGRVPSEKGYRYYVDHLITAPVENVKSNIIRDFLQDGVVEFEQIVQTSAQVLSDLTNYTSIILGPELSEAKVRQLEIVTLSPQMAVAILITNTGYVEHRTFSIPENMKASDIEKLANILNERLKDVPISQLTEKLNAELRIIINKYIQNMDLVFDYLKEILFYDQPIKVYIGGKSNILMQPEFHNVEKLYSFYSMMEREEELVQMLKAYEQLETGIKVTIGNENKVDAIKDFSLITTTYRLSDNQAGTIALIGPTRMRYDKGIHLLRNLSNEMTDALDIWYKHKG</sequence>
<evidence type="ECO:0000313" key="7">
    <source>
        <dbReference type="EMBL" id="XDK31403.1"/>
    </source>
</evidence>
<comment type="function">
    <text evidence="5">Negative regulator of class I heat shock genes (grpE-dnaK-dnaJ and groELS operons). Prevents heat-shock induction of these operons.</text>
</comment>
<keyword evidence="3 5" id="KW-0346">Stress response</keyword>
<dbReference type="InterPro" id="IPR021153">
    <property type="entry name" value="HrcA_C"/>
</dbReference>
<dbReference type="AlphaFoldDB" id="A0AB39HLW9"/>
<dbReference type="PANTHER" id="PTHR34824:SF1">
    <property type="entry name" value="HEAT-INDUCIBLE TRANSCRIPTION REPRESSOR HRCA"/>
    <property type="match status" value="1"/>
</dbReference>
<dbReference type="HAMAP" id="MF_00081">
    <property type="entry name" value="HrcA"/>
    <property type="match status" value="1"/>
</dbReference>
<dbReference type="Gene3D" id="3.30.450.40">
    <property type="match status" value="1"/>
</dbReference>
<name>A0AB39HLW9_9BACI</name>
<evidence type="ECO:0000259" key="6">
    <source>
        <dbReference type="Pfam" id="PF01628"/>
    </source>
</evidence>
<evidence type="ECO:0000256" key="2">
    <source>
        <dbReference type="ARBA" id="ARBA00023015"/>
    </source>
</evidence>
<dbReference type="GO" id="GO:0003677">
    <property type="term" value="F:DNA binding"/>
    <property type="evidence" value="ECO:0007669"/>
    <property type="project" value="InterPro"/>
</dbReference>
<gene>
    <name evidence="5 7" type="primary">hrcA</name>
    <name evidence="7" type="ORF">AB4Y30_10205</name>
</gene>
<dbReference type="GO" id="GO:0045892">
    <property type="term" value="P:negative regulation of DNA-templated transcription"/>
    <property type="evidence" value="ECO:0007669"/>
    <property type="project" value="UniProtKB-UniRule"/>
</dbReference>
<organism evidence="7">
    <name type="scientific">Ornithinibacillus sp. 4-3</name>
    <dbReference type="NCBI Taxonomy" id="3231488"/>
    <lineage>
        <taxon>Bacteria</taxon>
        <taxon>Bacillati</taxon>
        <taxon>Bacillota</taxon>
        <taxon>Bacilli</taxon>
        <taxon>Bacillales</taxon>
        <taxon>Bacillaceae</taxon>
        <taxon>Ornithinibacillus</taxon>
    </lineage>
</organism>
<dbReference type="InterPro" id="IPR036390">
    <property type="entry name" value="WH_DNA-bd_sf"/>
</dbReference>
<dbReference type="Gene3D" id="1.10.10.10">
    <property type="entry name" value="Winged helix-like DNA-binding domain superfamily/Winged helix DNA-binding domain"/>
    <property type="match status" value="1"/>
</dbReference>
<evidence type="ECO:0000256" key="1">
    <source>
        <dbReference type="ARBA" id="ARBA00022491"/>
    </source>
</evidence>
<keyword evidence="4 5" id="KW-0804">Transcription</keyword>
<dbReference type="NCBIfam" id="TIGR00331">
    <property type="entry name" value="hrcA"/>
    <property type="match status" value="1"/>
</dbReference>
<evidence type="ECO:0000256" key="3">
    <source>
        <dbReference type="ARBA" id="ARBA00023016"/>
    </source>
</evidence>
<dbReference type="InterPro" id="IPR023120">
    <property type="entry name" value="WHTH_transcript_rep_HrcA_IDD"/>
</dbReference>
<protein>
    <recommendedName>
        <fullName evidence="5">Heat-inducible transcription repressor HrcA</fullName>
    </recommendedName>
</protein>
<dbReference type="PIRSF" id="PIRSF005485">
    <property type="entry name" value="HrcA"/>
    <property type="match status" value="1"/>
</dbReference>
<comment type="similarity">
    <text evidence="5">Belongs to the HrcA family.</text>
</comment>
<evidence type="ECO:0000256" key="5">
    <source>
        <dbReference type="HAMAP-Rule" id="MF_00081"/>
    </source>
</evidence>
<proteinExistence type="inferred from homology"/>
<dbReference type="SUPFAM" id="SSF46785">
    <property type="entry name" value="Winged helix' DNA-binding domain"/>
    <property type="match status" value="1"/>
</dbReference>
<dbReference type="RefSeq" id="WP_368652130.1">
    <property type="nucleotide sequence ID" value="NZ_CP162599.1"/>
</dbReference>
<dbReference type="EMBL" id="CP162599">
    <property type="protein sequence ID" value="XDK31403.1"/>
    <property type="molecule type" value="Genomic_DNA"/>
</dbReference>